<comment type="caution">
    <text evidence="1">The sequence shown here is derived from an EMBL/GenBank/DDBJ whole genome shotgun (WGS) entry which is preliminary data.</text>
</comment>
<dbReference type="Gene3D" id="1.10.287.440">
    <property type="match status" value="1"/>
</dbReference>
<proteinExistence type="predicted"/>
<evidence type="ECO:0000313" key="2">
    <source>
        <dbReference type="Proteomes" id="UP000789901"/>
    </source>
</evidence>
<name>A0ABN7WL55_GIGMA</name>
<organism evidence="1 2">
    <name type="scientific">Gigaspora margarita</name>
    <dbReference type="NCBI Taxonomy" id="4874"/>
    <lineage>
        <taxon>Eukaryota</taxon>
        <taxon>Fungi</taxon>
        <taxon>Fungi incertae sedis</taxon>
        <taxon>Mucoromycota</taxon>
        <taxon>Glomeromycotina</taxon>
        <taxon>Glomeromycetes</taxon>
        <taxon>Diversisporales</taxon>
        <taxon>Gigasporaceae</taxon>
        <taxon>Gigaspora</taxon>
    </lineage>
</organism>
<evidence type="ECO:0000313" key="1">
    <source>
        <dbReference type="EMBL" id="CAG8834886.1"/>
    </source>
</evidence>
<dbReference type="EMBL" id="CAJVQB010050355">
    <property type="protein sequence ID" value="CAG8834886.1"/>
    <property type="molecule type" value="Genomic_DNA"/>
</dbReference>
<dbReference type="Proteomes" id="UP000789901">
    <property type="component" value="Unassembled WGS sequence"/>
</dbReference>
<dbReference type="PANTHER" id="PTHR11692:SF0">
    <property type="entry name" value="BIFUNCTIONAL PURINE BIOSYNTHESIS PROTEIN ATIC"/>
    <property type="match status" value="1"/>
</dbReference>
<dbReference type="InterPro" id="IPR002695">
    <property type="entry name" value="PurH-like"/>
</dbReference>
<dbReference type="PANTHER" id="PTHR11692">
    <property type="entry name" value="BIFUNCTIONAL PURINE BIOSYNTHESIS PROTEIN PURH"/>
    <property type="match status" value="1"/>
</dbReference>
<protein>
    <submittedName>
        <fullName evidence="1">5061_t:CDS:1</fullName>
    </submittedName>
</protein>
<dbReference type="InterPro" id="IPR024051">
    <property type="entry name" value="AICAR_Tfase_dup_dom_sf"/>
</dbReference>
<dbReference type="InterPro" id="IPR016193">
    <property type="entry name" value="Cytidine_deaminase-like"/>
</dbReference>
<keyword evidence="2" id="KW-1185">Reference proteome</keyword>
<sequence>MFIGLGAGQLSRIHCTRLAGEKADNWWLRYHPKVIAFDFKKSAKRAEKSNAIDLYLLTPKERKLHLATLSGVALSSDAFLPFPDNIHRAHQSGVDYVADPSGSVTRSGSDTSS</sequence>
<dbReference type="InterPro" id="IPR024050">
    <property type="entry name" value="AICAR_Tfase_insert_dom_sf"/>
</dbReference>
<accession>A0ABN7WL55</accession>
<dbReference type="SUPFAM" id="SSF53927">
    <property type="entry name" value="Cytidine deaminase-like"/>
    <property type="match status" value="1"/>
</dbReference>
<gene>
    <name evidence="1" type="ORF">GMARGA_LOCUS32291</name>
</gene>
<dbReference type="Gene3D" id="3.40.140.20">
    <property type="match status" value="1"/>
</dbReference>
<reference evidence="1 2" key="1">
    <citation type="submission" date="2021-06" db="EMBL/GenBank/DDBJ databases">
        <authorList>
            <person name="Kallberg Y."/>
            <person name="Tangrot J."/>
            <person name="Rosling A."/>
        </authorList>
    </citation>
    <scope>NUCLEOTIDE SEQUENCE [LARGE SCALE GENOMIC DNA]</scope>
    <source>
        <strain evidence="1 2">120-4 pot B 10/14</strain>
    </source>
</reference>